<keyword evidence="4" id="KW-0687">Ribonucleoprotein</keyword>
<dbReference type="InterPro" id="IPR050832">
    <property type="entry name" value="Bact_Acetyltransf"/>
</dbReference>
<dbReference type="PANTHER" id="PTHR43877:SF2">
    <property type="entry name" value="AMINOALKYLPHOSPHONATE N-ACETYLTRANSFERASE-RELATED"/>
    <property type="match status" value="1"/>
</dbReference>
<name>A0A4Q7TVM2_9MICO</name>
<reference evidence="4 5" key="1">
    <citation type="journal article" date="2015" name="Stand. Genomic Sci.">
        <title>Genomic Encyclopedia of Bacterial and Archaeal Type Strains, Phase III: the genomes of soil and plant-associated and newly described type strains.</title>
        <authorList>
            <person name="Whitman W.B."/>
            <person name="Woyke T."/>
            <person name="Klenk H.P."/>
            <person name="Zhou Y."/>
            <person name="Lilburn T.G."/>
            <person name="Beck B.J."/>
            <person name="De Vos P."/>
            <person name="Vandamme P."/>
            <person name="Eisen J.A."/>
            <person name="Garrity G."/>
            <person name="Hugenholtz P."/>
            <person name="Kyrpides N.C."/>
        </authorList>
    </citation>
    <scope>NUCLEOTIDE SEQUENCE [LARGE SCALE GENOMIC DNA]</scope>
    <source>
        <strain evidence="4 5">RF6</strain>
    </source>
</reference>
<evidence type="ECO:0000259" key="3">
    <source>
        <dbReference type="PROSITE" id="PS51186"/>
    </source>
</evidence>
<dbReference type="PANTHER" id="PTHR43877">
    <property type="entry name" value="AMINOALKYLPHOSPHONATE N-ACETYLTRANSFERASE-RELATED-RELATED"/>
    <property type="match status" value="1"/>
</dbReference>
<evidence type="ECO:0000313" key="5">
    <source>
        <dbReference type="Proteomes" id="UP000291832"/>
    </source>
</evidence>
<keyword evidence="4" id="KW-0689">Ribosomal protein</keyword>
<gene>
    <name evidence="4" type="ORF">EV139_1864</name>
</gene>
<keyword evidence="1" id="KW-0808">Transferase</keyword>
<dbReference type="PROSITE" id="PS51186">
    <property type="entry name" value="GNAT"/>
    <property type="match status" value="1"/>
</dbReference>
<dbReference type="AlphaFoldDB" id="A0A4Q7TVM2"/>
<keyword evidence="5" id="KW-1185">Reference proteome</keyword>
<dbReference type="RefSeq" id="WP_130454067.1">
    <property type="nucleotide sequence ID" value="NZ_QYAG01000001.1"/>
</dbReference>
<feature type="domain" description="N-acetyltransferase" evidence="3">
    <location>
        <begin position="3"/>
        <end position="139"/>
    </location>
</feature>
<comment type="caution">
    <text evidence="4">The sequence shown here is derived from an EMBL/GenBank/DDBJ whole genome shotgun (WGS) entry which is preliminary data.</text>
</comment>
<organism evidence="4 5">
    <name type="scientific">Leucobacter luti</name>
    <dbReference type="NCBI Taxonomy" id="340320"/>
    <lineage>
        <taxon>Bacteria</taxon>
        <taxon>Bacillati</taxon>
        <taxon>Actinomycetota</taxon>
        <taxon>Actinomycetes</taxon>
        <taxon>Micrococcales</taxon>
        <taxon>Microbacteriaceae</taxon>
        <taxon>Leucobacter</taxon>
    </lineage>
</organism>
<accession>A0A4Q7TVM2</accession>
<dbReference type="GO" id="GO:0005840">
    <property type="term" value="C:ribosome"/>
    <property type="evidence" value="ECO:0007669"/>
    <property type="project" value="UniProtKB-KW"/>
</dbReference>
<sequence>MAFEIRAFAVPDTDPVIALWRARGLTRPWNDPEQDIARKLRVQPELFLVAVDGNAIVGSVMAGYDGHRGWLYYLASDAARAGEGIGRALVAEAEVRLAALGCPKVQLMVRSENERLIGYYDELGYEDADVLVRGKRLDG</sequence>
<dbReference type="NCBIfam" id="NF002959">
    <property type="entry name" value="PRK03624.1"/>
    <property type="match status" value="1"/>
</dbReference>
<protein>
    <submittedName>
        <fullName evidence="4">Ribosomal protein S18 acetylase RimI-like enzyme</fullName>
    </submittedName>
</protein>
<dbReference type="Proteomes" id="UP000291832">
    <property type="component" value="Unassembled WGS sequence"/>
</dbReference>
<dbReference type="SUPFAM" id="SSF55729">
    <property type="entry name" value="Acyl-CoA N-acyltransferases (Nat)"/>
    <property type="match status" value="1"/>
</dbReference>
<dbReference type="OrthoDB" id="1821130at2"/>
<evidence type="ECO:0000256" key="2">
    <source>
        <dbReference type="ARBA" id="ARBA00023315"/>
    </source>
</evidence>
<dbReference type="Gene3D" id="3.40.630.30">
    <property type="match status" value="1"/>
</dbReference>
<dbReference type="EMBL" id="SHKI01000005">
    <property type="protein sequence ID" value="RZT64447.1"/>
    <property type="molecule type" value="Genomic_DNA"/>
</dbReference>
<dbReference type="InterPro" id="IPR000182">
    <property type="entry name" value="GNAT_dom"/>
</dbReference>
<evidence type="ECO:0000313" key="4">
    <source>
        <dbReference type="EMBL" id="RZT64447.1"/>
    </source>
</evidence>
<dbReference type="GO" id="GO:0016747">
    <property type="term" value="F:acyltransferase activity, transferring groups other than amino-acyl groups"/>
    <property type="evidence" value="ECO:0007669"/>
    <property type="project" value="InterPro"/>
</dbReference>
<keyword evidence="2" id="KW-0012">Acyltransferase</keyword>
<dbReference type="Pfam" id="PF00583">
    <property type="entry name" value="Acetyltransf_1"/>
    <property type="match status" value="1"/>
</dbReference>
<dbReference type="CDD" id="cd04301">
    <property type="entry name" value="NAT_SF"/>
    <property type="match status" value="1"/>
</dbReference>
<evidence type="ECO:0000256" key="1">
    <source>
        <dbReference type="ARBA" id="ARBA00022679"/>
    </source>
</evidence>
<proteinExistence type="predicted"/>
<dbReference type="InterPro" id="IPR016181">
    <property type="entry name" value="Acyl_CoA_acyltransferase"/>
</dbReference>